<comment type="function">
    <text evidence="3">A probable RNA chaperone. Forms a complex with KhpB which binds to cellular RNA and controls its expression. Plays a role in peptidoglycan (PG) homeostasis and cell length regulation.</text>
</comment>
<dbReference type="GO" id="GO:0005737">
    <property type="term" value="C:cytoplasm"/>
    <property type="evidence" value="ECO:0007669"/>
    <property type="project" value="UniProtKB-SubCell"/>
</dbReference>
<evidence type="ECO:0000313" key="5">
    <source>
        <dbReference type="Proteomes" id="UP000234384"/>
    </source>
</evidence>
<comment type="similarity">
    <text evidence="3">Belongs to the KhpA RNA-binding protein family.</text>
</comment>
<keyword evidence="3" id="KW-0961">Cell wall biogenesis/degradation</keyword>
<dbReference type="GO" id="GO:0009252">
    <property type="term" value="P:peptidoglycan biosynthetic process"/>
    <property type="evidence" value="ECO:0007669"/>
    <property type="project" value="UniProtKB-UniRule"/>
</dbReference>
<dbReference type="InterPro" id="IPR015946">
    <property type="entry name" value="KH_dom-like_a/b"/>
</dbReference>
<evidence type="ECO:0000256" key="1">
    <source>
        <dbReference type="ARBA" id="ARBA00022490"/>
    </source>
</evidence>
<comment type="subunit">
    <text evidence="3">Forms a complex with KhpB.</text>
</comment>
<evidence type="ECO:0000256" key="3">
    <source>
        <dbReference type="HAMAP-Rule" id="MF_00088"/>
    </source>
</evidence>
<keyword evidence="3" id="KW-0133">Cell shape</keyword>
<dbReference type="Proteomes" id="UP000234384">
    <property type="component" value="Unassembled WGS sequence"/>
</dbReference>
<dbReference type="GO" id="GO:0003723">
    <property type="term" value="F:RNA binding"/>
    <property type="evidence" value="ECO:0007669"/>
    <property type="project" value="UniProtKB-UniRule"/>
</dbReference>
<comment type="caution">
    <text evidence="4">The sequence shown here is derived from an EMBL/GenBank/DDBJ whole genome shotgun (WGS) entry which is preliminary data.</text>
</comment>
<dbReference type="GO" id="GO:0008360">
    <property type="term" value="P:regulation of cell shape"/>
    <property type="evidence" value="ECO:0007669"/>
    <property type="project" value="UniProtKB-KW"/>
</dbReference>
<dbReference type="Pfam" id="PF13083">
    <property type="entry name" value="KH_KhpA-B"/>
    <property type="match status" value="1"/>
</dbReference>
<accession>A0A2I1K457</accession>
<dbReference type="Gene3D" id="3.30.300.20">
    <property type="match status" value="1"/>
</dbReference>
<evidence type="ECO:0000256" key="2">
    <source>
        <dbReference type="ARBA" id="ARBA00022884"/>
    </source>
</evidence>
<reference evidence="4 5" key="1">
    <citation type="submission" date="2017-12" db="EMBL/GenBank/DDBJ databases">
        <title>Phylogenetic diversity of female urinary microbiome.</title>
        <authorList>
            <person name="Thomas-White K."/>
            <person name="Wolfe A.J."/>
        </authorList>
    </citation>
    <scope>NUCLEOTIDE SEQUENCE [LARGE SCALE GENOMIC DNA]</scope>
    <source>
        <strain evidence="4 5">UMB0898</strain>
    </source>
</reference>
<keyword evidence="3" id="KW-0143">Chaperone</keyword>
<keyword evidence="1 3" id="KW-0963">Cytoplasm</keyword>
<dbReference type="HAMAP" id="MF_00088">
    <property type="entry name" value="KhpA"/>
    <property type="match status" value="1"/>
</dbReference>
<dbReference type="SUPFAM" id="SSF54814">
    <property type="entry name" value="Prokaryotic type KH domain (KH-domain type II)"/>
    <property type="match status" value="1"/>
</dbReference>
<dbReference type="RefSeq" id="WP_101953869.1">
    <property type="nucleotide sequence ID" value="NZ_PKHE01000003.1"/>
</dbReference>
<protein>
    <recommendedName>
        <fullName evidence="3">RNA-binding protein KhpA</fullName>
    </recommendedName>
    <alternativeName>
        <fullName evidence="3">KH-domain protein A</fullName>
    </alternativeName>
</protein>
<comment type="subcellular location">
    <subcellularLocation>
        <location evidence="3">Cytoplasm</location>
    </subcellularLocation>
</comment>
<gene>
    <name evidence="3" type="primary">khpA</name>
    <name evidence="4" type="ORF">CYJ57_01995</name>
</gene>
<keyword evidence="2 3" id="KW-0694">RNA-binding</keyword>
<dbReference type="OrthoDB" id="9812389at2"/>
<sequence>MLDIKALIQTMIEPLIEFPEDFEIKVVEGEEFTEYHLHLNPEDIGRVIGRRGRVIRSIRTIVYSIRQRGQKRSKIIVQDDATDQLEDE</sequence>
<dbReference type="AlphaFoldDB" id="A0A2I1K457"/>
<organism evidence="4 5">
    <name type="scientific">Falseniella ignava</name>
    <dbReference type="NCBI Taxonomy" id="137730"/>
    <lineage>
        <taxon>Bacteria</taxon>
        <taxon>Bacillati</taxon>
        <taxon>Bacillota</taxon>
        <taxon>Bacilli</taxon>
        <taxon>Lactobacillales</taxon>
        <taxon>Aerococcaceae</taxon>
        <taxon>Falseniella</taxon>
    </lineage>
</organism>
<name>A0A2I1K457_9LACT</name>
<dbReference type="InterPro" id="IPR020627">
    <property type="entry name" value="KhpA"/>
</dbReference>
<dbReference type="PANTHER" id="PTHR34654">
    <property type="entry name" value="UPF0109 PROTEIN SCO5592"/>
    <property type="match status" value="1"/>
</dbReference>
<dbReference type="EMBL" id="PKHE01000003">
    <property type="protein sequence ID" value="PKY90421.1"/>
    <property type="molecule type" value="Genomic_DNA"/>
</dbReference>
<evidence type="ECO:0000313" key="4">
    <source>
        <dbReference type="EMBL" id="PKY90421.1"/>
    </source>
</evidence>
<dbReference type="PANTHER" id="PTHR34654:SF1">
    <property type="entry name" value="RNA-BINDING PROTEIN KHPA"/>
    <property type="match status" value="1"/>
</dbReference>
<dbReference type="GO" id="GO:0071555">
    <property type="term" value="P:cell wall organization"/>
    <property type="evidence" value="ECO:0007669"/>
    <property type="project" value="UniProtKB-KW"/>
</dbReference>
<dbReference type="CDD" id="cd22533">
    <property type="entry name" value="KH-II_YlqC-like"/>
    <property type="match status" value="1"/>
</dbReference>
<dbReference type="InterPro" id="IPR009019">
    <property type="entry name" value="KH_sf_prok-type"/>
</dbReference>
<proteinExistence type="inferred from homology"/>